<dbReference type="AlphaFoldDB" id="A0A7C8IRP6"/>
<accession>A0A7C8IRP6</accession>
<dbReference type="EMBL" id="JAADJZ010000001">
    <property type="protein sequence ID" value="KAF2878387.1"/>
    <property type="molecule type" value="Genomic_DNA"/>
</dbReference>
<feature type="compositionally biased region" description="Basic and acidic residues" evidence="1">
    <location>
        <begin position="1"/>
        <end position="11"/>
    </location>
</feature>
<keyword evidence="3" id="KW-1185">Reference proteome</keyword>
<dbReference type="OrthoDB" id="2099276at2759"/>
<comment type="caution">
    <text evidence="2">The sequence shown here is derived from an EMBL/GenBank/DDBJ whole genome shotgun (WGS) entry which is preliminary data.</text>
</comment>
<evidence type="ECO:0000313" key="2">
    <source>
        <dbReference type="EMBL" id="KAF2878387.1"/>
    </source>
</evidence>
<organism evidence="2 3">
    <name type="scientific">Massariosphaeria phaeospora</name>
    <dbReference type="NCBI Taxonomy" id="100035"/>
    <lineage>
        <taxon>Eukaryota</taxon>
        <taxon>Fungi</taxon>
        <taxon>Dikarya</taxon>
        <taxon>Ascomycota</taxon>
        <taxon>Pezizomycotina</taxon>
        <taxon>Dothideomycetes</taxon>
        <taxon>Pleosporomycetidae</taxon>
        <taxon>Pleosporales</taxon>
        <taxon>Pleosporales incertae sedis</taxon>
        <taxon>Massariosphaeria</taxon>
    </lineage>
</organism>
<dbReference type="Proteomes" id="UP000481861">
    <property type="component" value="Unassembled WGS sequence"/>
</dbReference>
<proteinExistence type="predicted"/>
<gene>
    <name evidence="2" type="ORF">BDV95DRAFT_601042</name>
</gene>
<reference evidence="2 3" key="1">
    <citation type="submission" date="2020-01" db="EMBL/GenBank/DDBJ databases">
        <authorList>
            <consortium name="DOE Joint Genome Institute"/>
            <person name="Haridas S."/>
            <person name="Albert R."/>
            <person name="Binder M."/>
            <person name="Bloem J."/>
            <person name="Labutti K."/>
            <person name="Salamov A."/>
            <person name="Andreopoulos B."/>
            <person name="Baker S.E."/>
            <person name="Barry K."/>
            <person name="Bills G."/>
            <person name="Bluhm B.H."/>
            <person name="Cannon C."/>
            <person name="Castanera R."/>
            <person name="Culley D.E."/>
            <person name="Daum C."/>
            <person name="Ezra D."/>
            <person name="Gonzalez J.B."/>
            <person name="Henrissat B."/>
            <person name="Kuo A."/>
            <person name="Liang C."/>
            <person name="Lipzen A."/>
            <person name="Lutzoni F."/>
            <person name="Magnuson J."/>
            <person name="Mondo S."/>
            <person name="Nolan M."/>
            <person name="Ohm R."/>
            <person name="Pangilinan J."/>
            <person name="Park H.-J.H."/>
            <person name="Ramirez L."/>
            <person name="Alfaro M."/>
            <person name="Sun H."/>
            <person name="Tritt A."/>
            <person name="Yoshinaga Y."/>
            <person name="Zwiers L.-H.L."/>
            <person name="Turgeon B.G."/>
            <person name="Goodwin S.B."/>
            <person name="Spatafora J.W."/>
            <person name="Crous P.W."/>
            <person name="Grigoriev I.V."/>
        </authorList>
    </citation>
    <scope>NUCLEOTIDE SEQUENCE [LARGE SCALE GENOMIC DNA]</scope>
    <source>
        <strain evidence="2 3">CBS 611.86</strain>
    </source>
</reference>
<sequence>MSNKHFERARETGTPSGNRRLQQEVQQAALHCYAPSQLSAWRLNLEGTKILYGENTICLNTWDQHATDYFLRLRPETLAAIRNLHVFYSDTTWVRESPRKNSWDYAVYDYAYYDMLQTRWVQVCSTLQRAHRDSLTLTFESCAIDLNATQRMLGALSKIRVQHLRLSMGAYVRHSQGLTRTLHETVRQCTSSQPASTESPPDSSFPFERLPYELQMNVLSHTGLVITPHSLGMDRVDILWIRVEERPRPLIGGCCGTCNTSNFASCLCHSNYKETISTTCMCERLPDCLFRVSRNFGKMAHRTFYSLNQFYVTGELFEMLQHVENMPSRNLGLVKSFCVDLGIMPAEDCYEYIGKMNWVEELAVYDWNKPRNRKALKKLFKLLHKRGHSDLSIKITSRIQLMLILQHVVEPHDKPQLRIFCDWLARRKYPRVSVMARFSKNRGGFLRQDWDTLFLVSLIEGEETETDDGESWLDSRERLVRWYPYGAAWKDILVGAIYGPKVPLLNS</sequence>
<feature type="region of interest" description="Disordered" evidence="1">
    <location>
        <begin position="1"/>
        <end position="20"/>
    </location>
</feature>
<evidence type="ECO:0000256" key="1">
    <source>
        <dbReference type="SAM" id="MobiDB-lite"/>
    </source>
</evidence>
<name>A0A7C8IRP6_9PLEO</name>
<protein>
    <submittedName>
        <fullName evidence="2">Uncharacterized protein</fullName>
    </submittedName>
</protein>
<evidence type="ECO:0000313" key="3">
    <source>
        <dbReference type="Proteomes" id="UP000481861"/>
    </source>
</evidence>